<dbReference type="PANTHER" id="PTHR32046">
    <property type="entry name" value="G DOMAIN-CONTAINING PROTEIN"/>
    <property type="match status" value="1"/>
</dbReference>
<dbReference type="OrthoDB" id="8954335at2759"/>
<feature type="region of interest" description="Disordered" evidence="2">
    <location>
        <begin position="274"/>
        <end position="293"/>
    </location>
</feature>
<keyword evidence="1" id="KW-0175">Coiled coil</keyword>
<feature type="coiled-coil region" evidence="1">
    <location>
        <begin position="299"/>
        <end position="340"/>
    </location>
</feature>
<accession>A0A8S1H5G1</accession>
<dbReference type="CDD" id="cd00882">
    <property type="entry name" value="Ras_like_GTPase"/>
    <property type="match status" value="1"/>
</dbReference>
<feature type="compositionally biased region" description="Polar residues" evidence="2">
    <location>
        <begin position="381"/>
        <end position="392"/>
    </location>
</feature>
<protein>
    <recommendedName>
        <fullName evidence="5">G domain-containing protein</fullName>
    </recommendedName>
</protein>
<dbReference type="InterPro" id="IPR027417">
    <property type="entry name" value="P-loop_NTPase"/>
</dbReference>
<reference evidence="3" key="1">
    <citation type="submission" date="2020-10" db="EMBL/GenBank/DDBJ databases">
        <authorList>
            <person name="Kikuchi T."/>
        </authorList>
    </citation>
    <scope>NUCLEOTIDE SEQUENCE</scope>
    <source>
        <strain evidence="3">NKZ352</strain>
    </source>
</reference>
<dbReference type="Gene3D" id="3.40.50.300">
    <property type="entry name" value="P-loop containing nucleotide triphosphate hydrolases"/>
    <property type="match status" value="1"/>
</dbReference>
<gene>
    <name evidence="3" type="ORF">CAUJ_LOCUS6463</name>
</gene>
<dbReference type="Proteomes" id="UP000835052">
    <property type="component" value="Unassembled WGS sequence"/>
</dbReference>
<evidence type="ECO:0008006" key="5">
    <source>
        <dbReference type="Google" id="ProtNLM"/>
    </source>
</evidence>
<organism evidence="3 4">
    <name type="scientific">Caenorhabditis auriculariae</name>
    <dbReference type="NCBI Taxonomy" id="2777116"/>
    <lineage>
        <taxon>Eukaryota</taxon>
        <taxon>Metazoa</taxon>
        <taxon>Ecdysozoa</taxon>
        <taxon>Nematoda</taxon>
        <taxon>Chromadorea</taxon>
        <taxon>Rhabditida</taxon>
        <taxon>Rhabditina</taxon>
        <taxon>Rhabditomorpha</taxon>
        <taxon>Rhabditoidea</taxon>
        <taxon>Rhabditidae</taxon>
        <taxon>Peloderinae</taxon>
        <taxon>Caenorhabditis</taxon>
    </lineage>
</organism>
<feature type="region of interest" description="Disordered" evidence="2">
    <location>
        <begin position="138"/>
        <end position="229"/>
    </location>
</feature>
<feature type="compositionally biased region" description="Polar residues" evidence="2">
    <location>
        <begin position="160"/>
        <end position="170"/>
    </location>
</feature>
<dbReference type="SUPFAM" id="SSF52540">
    <property type="entry name" value="P-loop containing nucleoside triphosphate hydrolases"/>
    <property type="match status" value="1"/>
</dbReference>
<evidence type="ECO:0000256" key="2">
    <source>
        <dbReference type="SAM" id="MobiDB-lite"/>
    </source>
</evidence>
<evidence type="ECO:0000313" key="4">
    <source>
        <dbReference type="Proteomes" id="UP000835052"/>
    </source>
</evidence>
<keyword evidence="4" id="KW-1185">Reference proteome</keyword>
<evidence type="ECO:0000256" key="1">
    <source>
        <dbReference type="SAM" id="Coils"/>
    </source>
</evidence>
<evidence type="ECO:0000313" key="3">
    <source>
        <dbReference type="EMBL" id="CAD6190544.1"/>
    </source>
</evidence>
<dbReference type="PANTHER" id="PTHR32046:SF11">
    <property type="entry name" value="IMMUNE-ASSOCIATED NUCLEOTIDE-BINDING PROTEIN 10-LIKE"/>
    <property type="match status" value="1"/>
</dbReference>
<comment type="caution">
    <text evidence="3">The sequence shown here is derived from an EMBL/GenBank/DDBJ whole genome shotgun (WGS) entry which is preliminary data.</text>
</comment>
<feature type="region of interest" description="Disordered" evidence="2">
    <location>
        <begin position="367"/>
        <end position="396"/>
    </location>
</feature>
<feature type="compositionally biased region" description="Low complexity" evidence="2">
    <location>
        <begin position="171"/>
        <end position="190"/>
    </location>
</feature>
<name>A0A8S1H5G1_9PELO</name>
<feature type="compositionally biased region" description="Polar residues" evidence="2">
    <location>
        <begin position="277"/>
        <end position="293"/>
    </location>
</feature>
<sequence length="689" mass="76156">MSRAGSASINLDDIFGAVTTSPAYVNVPAEANHEVPPEPRSRVTTAASYATESSKASTVKEVPVAVTAVSHAAAHYDEPPSHRNSISHKNTVGADSLLDHVFAAVTLPPVELGSRPQSYQQRHQEVDYAIRHLDDALDGEDSAVESESLVSEPAYKAPSSHVSSRHSAIPQNHSSYYSSSVVSNQNGSSHYNPPGREDPLPDYDDNELYDKFESNKNYPPSKAGQFRGRTNTLDSSVSFAESRVGGFDVHDEHDQYTGSDINLSHNEVAYDRPQPKSAASSLVSQNSRSTVHTGGTYKLSQLNRELEEARYRQHDLSHKVEREQAEIDRLRQQNLAKEAAFKVHRIGMNGQQPNFAQNYQKNQLPRQHSVGSGVSYHGPATISSRSTKSVDSSIYEEEPARTSPIAARQKAAGEFVARVGKFELIVPQFRIVGNFSKNNRINKVIVGGDAAATDDDKTILLFGPVGSGKTSVINSCLNYLYDVKKENEFRFVLDEEVHHTTGLTAYVFNNTVLQYNVTIVDTPGVVNKEGNRTVSTLIKQWFEQELLQAHAFRMDAISIVLNHDEKSLDWPFIYELAAVKKMFGDDLKTNVLPIITNSEVLPQPRAITSLARANIAFLEYYKVNNLGFMPEAKGISKLQHNLFFTHGIASLEALFQDLQELVHPLVAILRHSQGKKVEPAPVLSHATLY</sequence>
<dbReference type="AlphaFoldDB" id="A0A8S1H5G1"/>
<proteinExistence type="predicted"/>
<dbReference type="EMBL" id="CAJGYM010000016">
    <property type="protein sequence ID" value="CAD6190544.1"/>
    <property type="molecule type" value="Genomic_DNA"/>
</dbReference>